<evidence type="ECO:0000256" key="5">
    <source>
        <dbReference type="PROSITE-ProRule" id="PRU00339"/>
    </source>
</evidence>
<evidence type="ECO:0000313" key="8">
    <source>
        <dbReference type="EnsemblMetazoa" id="XP_038078667.1"/>
    </source>
</evidence>
<dbReference type="RefSeq" id="XP_038078667.1">
    <property type="nucleotide sequence ID" value="XM_038222739.1"/>
</dbReference>
<protein>
    <submittedName>
        <fullName evidence="8">Uncharacterized protein</fullName>
    </submittedName>
</protein>
<dbReference type="PANTHER" id="PTHR22904">
    <property type="entry name" value="TPR REPEAT CONTAINING PROTEIN"/>
    <property type="match status" value="1"/>
</dbReference>
<evidence type="ECO:0000256" key="4">
    <source>
        <dbReference type="ARBA" id="ARBA00022803"/>
    </source>
</evidence>
<dbReference type="EnsemblMetazoa" id="XM_038222739.1">
    <property type="protein sequence ID" value="XP_038078667.1"/>
    <property type="gene ID" value="LOC119745995"/>
</dbReference>
<evidence type="ECO:0000256" key="1">
    <source>
        <dbReference type="ARBA" id="ARBA00004496"/>
    </source>
</evidence>
<dbReference type="GO" id="GO:0051879">
    <property type="term" value="F:Hsp90 protein binding"/>
    <property type="evidence" value="ECO:0007669"/>
    <property type="project" value="TreeGrafter"/>
</dbReference>
<dbReference type="SUPFAM" id="SSF48452">
    <property type="entry name" value="TPR-like"/>
    <property type="match status" value="1"/>
</dbReference>
<proteinExistence type="predicted"/>
<keyword evidence="3" id="KW-0677">Repeat</keyword>
<keyword evidence="2" id="KW-0963">Cytoplasm</keyword>
<feature type="transmembrane region" description="Helical" evidence="7">
    <location>
        <begin position="131"/>
        <end position="149"/>
    </location>
</feature>
<keyword evidence="7" id="KW-0472">Membrane</keyword>
<dbReference type="PROSITE" id="PS50005">
    <property type="entry name" value="TPR"/>
    <property type="match status" value="2"/>
</dbReference>
<dbReference type="InterPro" id="IPR011990">
    <property type="entry name" value="TPR-like_helical_dom_sf"/>
</dbReference>
<feature type="repeat" description="TPR" evidence="5">
    <location>
        <begin position="6"/>
        <end position="39"/>
    </location>
</feature>
<evidence type="ECO:0000256" key="7">
    <source>
        <dbReference type="SAM" id="Phobius"/>
    </source>
</evidence>
<reference evidence="8" key="1">
    <citation type="submission" date="2022-11" db="UniProtKB">
        <authorList>
            <consortium name="EnsemblMetazoa"/>
        </authorList>
    </citation>
    <scope>IDENTIFICATION</scope>
</reference>
<evidence type="ECO:0000313" key="9">
    <source>
        <dbReference type="Proteomes" id="UP000887568"/>
    </source>
</evidence>
<dbReference type="OrthoDB" id="10038545at2759"/>
<sequence>MSKEKAEEARERGNDCMKKGRATEAFFYYTDAIKLNPSDHRAYSNRSLAFLKIQQHWHALEDAKKAIQLKPKWPKGYYRKGQVELETGHFQEAVDSYKKAISLDESDPKLKEALEKAEEEVKKMKAAAIRIPLISICIGLLIGIPIILADHYLTSKPSMEGYIKLVFLVLFGMLGFAGSWMYFFVLTTYRDAMLQPPTEPKDGDKKEENQSTIPKTSKETKTTKPSQGNLNKSRGTGEARQRKKTEKT</sequence>
<feature type="region of interest" description="Disordered" evidence="6">
    <location>
        <begin position="197"/>
        <end position="248"/>
    </location>
</feature>
<dbReference type="Proteomes" id="UP000887568">
    <property type="component" value="Unplaced"/>
</dbReference>
<dbReference type="Gene3D" id="1.25.40.10">
    <property type="entry name" value="Tetratricopeptide repeat domain"/>
    <property type="match status" value="1"/>
</dbReference>
<dbReference type="AlphaFoldDB" id="A0A914BT28"/>
<keyword evidence="9" id="KW-1185">Reference proteome</keyword>
<accession>A0A914BT28</accession>
<dbReference type="GO" id="GO:0005737">
    <property type="term" value="C:cytoplasm"/>
    <property type="evidence" value="ECO:0007669"/>
    <property type="project" value="UniProtKB-SubCell"/>
</dbReference>
<feature type="compositionally biased region" description="Basic and acidic residues" evidence="6">
    <location>
        <begin position="199"/>
        <end position="209"/>
    </location>
</feature>
<dbReference type="PANTHER" id="PTHR22904:SF532">
    <property type="entry name" value="HEAT SHOCK PROTEIN STI1-LIKE PROTEIN"/>
    <property type="match status" value="1"/>
</dbReference>
<evidence type="ECO:0000256" key="6">
    <source>
        <dbReference type="SAM" id="MobiDB-lite"/>
    </source>
</evidence>
<dbReference type="GeneID" id="119745995"/>
<evidence type="ECO:0000256" key="3">
    <source>
        <dbReference type="ARBA" id="ARBA00022737"/>
    </source>
</evidence>
<feature type="repeat" description="TPR" evidence="5">
    <location>
        <begin position="74"/>
        <end position="107"/>
    </location>
</feature>
<name>A0A914BT28_PATMI</name>
<dbReference type="FunFam" id="1.25.40.10:FF:000020">
    <property type="entry name" value="Stress-induced phosphoprotein 1"/>
    <property type="match status" value="1"/>
</dbReference>
<organism evidence="8 9">
    <name type="scientific">Patiria miniata</name>
    <name type="common">Bat star</name>
    <name type="synonym">Asterina miniata</name>
    <dbReference type="NCBI Taxonomy" id="46514"/>
    <lineage>
        <taxon>Eukaryota</taxon>
        <taxon>Metazoa</taxon>
        <taxon>Echinodermata</taxon>
        <taxon>Eleutherozoa</taxon>
        <taxon>Asterozoa</taxon>
        <taxon>Asteroidea</taxon>
        <taxon>Valvatacea</taxon>
        <taxon>Valvatida</taxon>
        <taxon>Asterinidae</taxon>
        <taxon>Patiria</taxon>
    </lineage>
</organism>
<dbReference type="InterPro" id="IPR019734">
    <property type="entry name" value="TPR_rpt"/>
</dbReference>
<dbReference type="OMA" id="ERGNDCM"/>
<comment type="subcellular location">
    <subcellularLocation>
        <location evidence="1">Cytoplasm</location>
    </subcellularLocation>
</comment>
<keyword evidence="4 5" id="KW-0802">TPR repeat</keyword>
<keyword evidence="7" id="KW-0812">Transmembrane</keyword>
<dbReference type="Pfam" id="PF00515">
    <property type="entry name" value="TPR_1"/>
    <property type="match status" value="1"/>
</dbReference>
<dbReference type="SMART" id="SM00028">
    <property type="entry name" value="TPR"/>
    <property type="match status" value="3"/>
</dbReference>
<evidence type="ECO:0000256" key="2">
    <source>
        <dbReference type="ARBA" id="ARBA00022490"/>
    </source>
</evidence>
<keyword evidence="7" id="KW-1133">Transmembrane helix</keyword>
<feature type="transmembrane region" description="Helical" evidence="7">
    <location>
        <begin position="161"/>
        <end position="185"/>
    </location>
</feature>